<feature type="compositionally biased region" description="Acidic residues" evidence="1">
    <location>
        <begin position="1085"/>
        <end position="1096"/>
    </location>
</feature>
<dbReference type="OrthoDB" id="3925024at2759"/>
<dbReference type="InterPro" id="IPR055589">
    <property type="entry name" value="DUF7165"/>
</dbReference>
<sequence length="1173" mass="128140">MEAHGPAQPVARRRASLAKTSKSPADGLFDRLPDEIIEQILLSTDPNGFASLVLVNSKWRAVSQRPHLYLHHLRRCPSFLSNHATLPPPEPQSLRRLRHLFVREVKRSLFDAYLRPTKTVVKLVSRSISSSSCPGGEGMQYSASLRGHKLLAYNSSRIYLIDLRSRDLLAQREFKIMRRPLTACVTDDAGLLAVLSTEVQVDLYDLQSTPPKRKQSLALDNVPRTIALSSCGTVLAAAYDGGIEVTSLDPSTVSTDRRAVKCDGVDALAFSLDGLQLLGTTTHSASPSTVVLTAPYYDPGSLLTDSNLSSMWTTSILFPNTSRDCSHAILLPRDGDEGEAEWTFTYDRSFETFRAVRLDDLRNGTTYFTGPLPEPTSQSKLLPCTLPASTANGELVSAGFSGNEIWIYGVPGDLDVVPEPATSQDNPSEPVASGRQSATTPGLSRYPSSRTHDSDKERVPQWQILCDKLRNNFISGCKIAEVADAKNVKWVSDFADSTDIERLVVTARGVSGPGLATEDEEVDFADGGRIVLLDFEYGVANGTDREVVIEVGNEQPETLEEKKRDIATEVALVRRRTVAQRPTARSSVSRIVTSNTPIDLPSLSIPAADAAGNVDGDPLVPRVMGKSPMMRVRATTEAIEGSDELSVDELEALDAPYAHASPRSGTTLRRAATAVAANRRLHPRTADGRPIQYRRADGRAEHPHESDADNWEPPPPPYQKEDPGDMPAFLRGRPVAPLGEPPSLPFPSLMSHNGPLPASCSAADRRTEIGAAIGQRRRSSPGLDHDYEERSLLRVLNQARSRSTPSIYSGYLDMDDLYDVSPPDSPHLSACLCDNHQPATLTDLRSVSLGSFVTVPEPEASRSSPALAEALTPPTMGDRSFVNSRQIPLFHDDISSLSTSFPTTFSESRLRRRSNPSTWPLPTMPFHTGVSETSSHPSGTEMHGSSAEHVSDALPLSPSLRYLHGWERRSSLGRPGRFPSSTQDWPLTNHQQGRDEQDQSGQWETIRSSRTQVADSDRPLIISTPGGISGSHDPPGRRISGRRGDAHILAPVPRNPRLSRLTAPHLGLDTTDEARAGERRRDAGVEPEPDDGEAEAEQGREERGAKHARRPQKGMDGQEEEEEEQGQGIGRGGRSHQQRGMDRRLEPLGHKGQEVRHHVAPRASVYSKPVAPL</sequence>
<evidence type="ECO:0000313" key="4">
    <source>
        <dbReference type="Proteomes" id="UP000054481"/>
    </source>
</evidence>
<dbReference type="Pfam" id="PF00646">
    <property type="entry name" value="F-box"/>
    <property type="match status" value="1"/>
</dbReference>
<feature type="region of interest" description="Disordered" evidence="1">
    <location>
        <begin position="971"/>
        <end position="1173"/>
    </location>
</feature>
<dbReference type="InterPro" id="IPR036047">
    <property type="entry name" value="F-box-like_dom_sf"/>
</dbReference>
<evidence type="ECO:0000259" key="2">
    <source>
        <dbReference type="PROSITE" id="PS50181"/>
    </source>
</evidence>
<feature type="compositionally biased region" description="Polar residues" evidence="1">
    <location>
        <begin position="434"/>
        <end position="449"/>
    </location>
</feature>
<accession>A0A0F8A4J4</accession>
<gene>
    <name evidence="3" type="ORF">HIM_07017</name>
</gene>
<dbReference type="PROSITE" id="PS50181">
    <property type="entry name" value="FBOX"/>
    <property type="match status" value="1"/>
</dbReference>
<dbReference type="InterPro" id="IPR001810">
    <property type="entry name" value="F-box_dom"/>
</dbReference>
<dbReference type="CDD" id="cd09917">
    <property type="entry name" value="F-box_SF"/>
    <property type="match status" value="1"/>
</dbReference>
<dbReference type="SUPFAM" id="SSF63829">
    <property type="entry name" value="Calcium-dependent phosphotriesterase"/>
    <property type="match status" value="1"/>
</dbReference>
<feature type="compositionally biased region" description="Basic and acidic residues" evidence="1">
    <location>
        <begin position="1072"/>
        <end position="1084"/>
    </location>
</feature>
<feature type="compositionally biased region" description="Polar residues" evidence="1">
    <location>
        <begin position="999"/>
        <end position="1014"/>
    </location>
</feature>
<name>A0A0F8A4J4_9HYPO</name>
<feature type="domain" description="F-box" evidence="2">
    <location>
        <begin position="26"/>
        <end position="72"/>
    </location>
</feature>
<feature type="region of interest" description="Disordered" evidence="1">
    <location>
        <begin position="417"/>
        <end position="457"/>
    </location>
</feature>
<feature type="compositionally biased region" description="Basic and acidic residues" evidence="1">
    <location>
        <begin position="1139"/>
        <end position="1157"/>
    </location>
</feature>
<dbReference type="Proteomes" id="UP000054481">
    <property type="component" value="Unassembled WGS sequence"/>
</dbReference>
<dbReference type="AlphaFoldDB" id="A0A0F8A4J4"/>
<evidence type="ECO:0000313" key="3">
    <source>
        <dbReference type="EMBL" id="KJZ73684.1"/>
    </source>
</evidence>
<evidence type="ECO:0000256" key="1">
    <source>
        <dbReference type="SAM" id="MobiDB-lite"/>
    </source>
</evidence>
<feature type="region of interest" description="Disordered" evidence="1">
    <location>
        <begin position="1"/>
        <end position="22"/>
    </location>
</feature>
<reference evidence="3 4" key="1">
    <citation type="journal article" date="2014" name="Genome Biol. Evol.">
        <title>Comparative genomics and transcriptomics analyses reveal divergent lifestyle features of nematode endoparasitic fungus Hirsutella minnesotensis.</title>
        <authorList>
            <person name="Lai Y."/>
            <person name="Liu K."/>
            <person name="Zhang X."/>
            <person name="Zhang X."/>
            <person name="Li K."/>
            <person name="Wang N."/>
            <person name="Shu C."/>
            <person name="Wu Y."/>
            <person name="Wang C."/>
            <person name="Bushley K.E."/>
            <person name="Xiang M."/>
            <person name="Liu X."/>
        </authorList>
    </citation>
    <scope>NUCLEOTIDE SEQUENCE [LARGE SCALE GENOMIC DNA]</scope>
    <source>
        <strain evidence="3 4">3608</strain>
    </source>
</reference>
<dbReference type="Gene3D" id="2.130.10.10">
    <property type="entry name" value="YVTN repeat-like/Quinoprotein amine dehydrogenase"/>
    <property type="match status" value="1"/>
</dbReference>
<feature type="region of interest" description="Disordered" evidence="1">
    <location>
        <begin position="901"/>
        <end position="952"/>
    </location>
</feature>
<organism evidence="3 4">
    <name type="scientific">Hirsutella minnesotensis 3608</name>
    <dbReference type="NCBI Taxonomy" id="1043627"/>
    <lineage>
        <taxon>Eukaryota</taxon>
        <taxon>Fungi</taxon>
        <taxon>Dikarya</taxon>
        <taxon>Ascomycota</taxon>
        <taxon>Pezizomycotina</taxon>
        <taxon>Sordariomycetes</taxon>
        <taxon>Hypocreomycetidae</taxon>
        <taxon>Hypocreales</taxon>
        <taxon>Ophiocordycipitaceae</taxon>
        <taxon>Hirsutella</taxon>
    </lineage>
</organism>
<proteinExistence type="predicted"/>
<feature type="compositionally biased region" description="Polar residues" evidence="1">
    <location>
        <begin position="979"/>
        <end position="991"/>
    </location>
</feature>
<dbReference type="SUPFAM" id="SSF81383">
    <property type="entry name" value="F-box domain"/>
    <property type="match status" value="1"/>
</dbReference>
<keyword evidence="4" id="KW-1185">Reference proteome</keyword>
<feature type="compositionally biased region" description="Basic and acidic residues" evidence="1">
    <location>
        <begin position="694"/>
        <end position="707"/>
    </location>
</feature>
<dbReference type="EMBL" id="KQ030533">
    <property type="protein sequence ID" value="KJZ73684.1"/>
    <property type="molecule type" value="Genomic_DNA"/>
</dbReference>
<protein>
    <recommendedName>
        <fullName evidence="2">F-box domain-containing protein</fullName>
    </recommendedName>
</protein>
<dbReference type="InterPro" id="IPR015943">
    <property type="entry name" value="WD40/YVTN_repeat-like_dom_sf"/>
</dbReference>
<feature type="region of interest" description="Disordered" evidence="1">
    <location>
        <begin position="673"/>
        <end position="729"/>
    </location>
</feature>
<dbReference type="Pfam" id="PF23749">
    <property type="entry name" value="DUF7165"/>
    <property type="match status" value="1"/>
</dbReference>